<evidence type="ECO:0008006" key="7">
    <source>
        <dbReference type="Google" id="ProtNLM"/>
    </source>
</evidence>
<evidence type="ECO:0000256" key="2">
    <source>
        <dbReference type="ARBA" id="ARBA00022737"/>
    </source>
</evidence>
<dbReference type="InterPro" id="IPR011990">
    <property type="entry name" value="TPR-like_helical_dom_sf"/>
</dbReference>
<comment type="similarity">
    <text evidence="1">Belongs to the PPR family. P subfamily.</text>
</comment>
<dbReference type="Pfam" id="PF13041">
    <property type="entry name" value="PPR_2"/>
    <property type="match status" value="3"/>
</dbReference>
<sequence length="755" mass="85147">MALSFNPLRKGLQYRFLSSFYDYSLCCIGPNLCYSSLPAKSSVSGFRAQDQGKGENHGLGFPGKFRVTAGDDGSRDQNFNFGSLDTLSDDEEEEEDGGGNGKGSSDGDDEGLEFMSSSNGNDNHKLGESIGRVEIDEHEFGHPLVKEVCRLITYRSAWNPRLEGYLRYLLRRLKPPQVCAVLRSQEDERIALNFFYWADRQWRYKHDAIVYYTLLDVLSKTKLCQGAKRILKLMMRRGIKCSPEVFGYVMMSYSRAGNLRHAMRVLTVMQKAGVEPNLSIYALELIMEMPSKGCTPDKVSYYTVMAFLCTEKRIEEVKLLMEKMVVNSKLIPDQVTYNTLIHTLSKHGHADDALAYLREAEDKGFHVDKVGYSAVVNAFCKKGKIDETKSLVNEMYSKGCIPDVVTYTAIVDGFCRMGKIDEAKKMLEQMYKRGCKPNTISYTAFLNGLCHNGKSLEAKEMLNVSEEHWWTPNAVSYSVVMHGFRREGNLSAACDLVREMVGKGFFPTPVEINLLIQSLCQNQEVVKAKRFLEECLNKGCAINVVNFTTVIHGFCQIGDLEAALSVLEDMYLINKHPDAVTFTTLCDALGRKGRLDEAAELITKMLGKGLDPTPVTYRTVIHHYCKRGQVDDMMKLLEKMLVRKPLRTLYNQVIEKLCAFGKPEEAEKLLGKVLRTASNIDANSCHVLMESYLTKGLPLSANRVASRMFSRNLVPDLKLCEKVRKKLMSDGKLVEADNLMLRLVERGVQQNETNL</sequence>
<proteinExistence type="inferred from homology"/>
<feature type="compositionally biased region" description="Acidic residues" evidence="4">
    <location>
        <begin position="87"/>
        <end position="97"/>
    </location>
</feature>
<evidence type="ECO:0000313" key="5">
    <source>
        <dbReference type="EMBL" id="MED6142846.1"/>
    </source>
</evidence>
<dbReference type="EMBL" id="JASCZI010090623">
    <property type="protein sequence ID" value="MED6142846.1"/>
    <property type="molecule type" value="Genomic_DNA"/>
</dbReference>
<dbReference type="Pfam" id="PF12854">
    <property type="entry name" value="PPR_1"/>
    <property type="match status" value="1"/>
</dbReference>
<feature type="repeat" description="PPR" evidence="3">
    <location>
        <begin position="543"/>
        <end position="577"/>
    </location>
</feature>
<feature type="repeat" description="PPR" evidence="3">
    <location>
        <begin position="473"/>
        <end position="507"/>
    </location>
</feature>
<feature type="repeat" description="PPR" evidence="3">
    <location>
        <begin position="242"/>
        <end position="276"/>
    </location>
</feature>
<keyword evidence="6" id="KW-1185">Reference proteome</keyword>
<dbReference type="PANTHER" id="PTHR47447:SF22">
    <property type="entry name" value="TETRATRICOPEPTIDE-LIKE HELICAL DOMAIN SUPERFAMILY"/>
    <property type="match status" value="1"/>
</dbReference>
<comment type="caution">
    <text evidence="5">The sequence shown here is derived from an EMBL/GenBank/DDBJ whole genome shotgun (WGS) entry which is preliminary data.</text>
</comment>
<feature type="repeat" description="PPR" evidence="3">
    <location>
        <begin position="438"/>
        <end position="472"/>
    </location>
</feature>
<dbReference type="Pfam" id="PF13812">
    <property type="entry name" value="PPR_3"/>
    <property type="match status" value="1"/>
</dbReference>
<feature type="repeat" description="PPR" evidence="3">
    <location>
        <begin position="207"/>
        <end position="241"/>
    </location>
</feature>
<dbReference type="Gene3D" id="1.25.40.10">
    <property type="entry name" value="Tetratricopeptide repeat domain"/>
    <property type="match status" value="7"/>
</dbReference>
<accession>A0ABU6T297</accession>
<feature type="repeat" description="PPR" evidence="3">
    <location>
        <begin position="403"/>
        <end position="437"/>
    </location>
</feature>
<name>A0ABU6T297_9FABA</name>
<evidence type="ECO:0000256" key="3">
    <source>
        <dbReference type="PROSITE-ProRule" id="PRU00708"/>
    </source>
</evidence>
<keyword evidence="2" id="KW-0677">Repeat</keyword>
<evidence type="ECO:0000256" key="1">
    <source>
        <dbReference type="ARBA" id="ARBA00007626"/>
    </source>
</evidence>
<evidence type="ECO:0000256" key="4">
    <source>
        <dbReference type="SAM" id="MobiDB-lite"/>
    </source>
</evidence>
<dbReference type="PANTHER" id="PTHR47447">
    <property type="entry name" value="OS03G0856100 PROTEIN"/>
    <property type="match status" value="1"/>
</dbReference>
<dbReference type="Pfam" id="PF01535">
    <property type="entry name" value="PPR"/>
    <property type="match status" value="3"/>
</dbReference>
<evidence type="ECO:0000313" key="6">
    <source>
        <dbReference type="Proteomes" id="UP001341840"/>
    </source>
</evidence>
<organism evidence="5 6">
    <name type="scientific">Stylosanthes scabra</name>
    <dbReference type="NCBI Taxonomy" id="79078"/>
    <lineage>
        <taxon>Eukaryota</taxon>
        <taxon>Viridiplantae</taxon>
        <taxon>Streptophyta</taxon>
        <taxon>Embryophyta</taxon>
        <taxon>Tracheophyta</taxon>
        <taxon>Spermatophyta</taxon>
        <taxon>Magnoliopsida</taxon>
        <taxon>eudicotyledons</taxon>
        <taxon>Gunneridae</taxon>
        <taxon>Pentapetalae</taxon>
        <taxon>rosids</taxon>
        <taxon>fabids</taxon>
        <taxon>Fabales</taxon>
        <taxon>Fabaceae</taxon>
        <taxon>Papilionoideae</taxon>
        <taxon>50 kb inversion clade</taxon>
        <taxon>dalbergioids sensu lato</taxon>
        <taxon>Dalbergieae</taxon>
        <taxon>Pterocarpus clade</taxon>
        <taxon>Stylosanthes</taxon>
    </lineage>
</organism>
<feature type="repeat" description="PPR" evidence="3">
    <location>
        <begin position="333"/>
        <end position="367"/>
    </location>
</feature>
<feature type="repeat" description="PPR" evidence="3">
    <location>
        <begin position="613"/>
        <end position="643"/>
    </location>
</feature>
<dbReference type="InterPro" id="IPR002885">
    <property type="entry name" value="PPR_rpt"/>
</dbReference>
<dbReference type="NCBIfam" id="TIGR00756">
    <property type="entry name" value="PPR"/>
    <property type="match status" value="10"/>
</dbReference>
<feature type="repeat" description="PPR" evidence="3">
    <location>
        <begin position="368"/>
        <end position="402"/>
    </location>
</feature>
<feature type="region of interest" description="Disordered" evidence="4">
    <location>
        <begin position="46"/>
        <end position="127"/>
    </location>
</feature>
<feature type="repeat" description="PPR" evidence="3">
    <location>
        <begin position="578"/>
        <end position="612"/>
    </location>
</feature>
<dbReference type="Proteomes" id="UP001341840">
    <property type="component" value="Unassembled WGS sequence"/>
</dbReference>
<reference evidence="5 6" key="1">
    <citation type="journal article" date="2023" name="Plants (Basel)">
        <title>Bridging the Gap: Combining Genomics and Transcriptomics Approaches to Understand Stylosanthes scabra, an Orphan Legume from the Brazilian Caatinga.</title>
        <authorList>
            <person name="Ferreira-Neto J.R.C."/>
            <person name="da Silva M.D."/>
            <person name="Binneck E."/>
            <person name="de Melo N.F."/>
            <person name="da Silva R.H."/>
            <person name="de Melo A.L.T.M."/>
            <person name="Pandolfi V."/>
            <person name="Bustamante F.O."/>
            <person name="Brasileiro-Vidal A.C."/>
            <person name="Benko-Iseppon A.M."/>
        </authorList>
    </citation>
    <scope>NUCLEOTIDE SEQUENCE [LARGE SCALE GENOMIC DNA]</scope>
    <source>
        <tissue evidence="5">Leaves</tissue>
    </source>
</reference>
<protein>
    <recommendedName>
        <fullName evidence="7">Pentatricopeptide repeat-containing protein</fullName>
    </recommendedName>
</protein>
<gene>
    <name evidence="5" type="ORF">PIB30_001045</name>
</gene>
<dbReference type="PROSITE" id="PS51375">
    <property type="entry name" value="PPR"/>
    <property type="match status" value="10"/>
</dbReference>